<protein>
    <recommendedName>
        <fullName evidence="3">Flavin-nucleotide-binding protein</fullName>
    </recommendedName>
</protein>
<proteinExistence type="predicted"/>
<accession>A0A9P4JB53</accession>
<dbReference type="OrthoDB" id="444432at2759"/>
<name>A0A9P4JB53_9PEZI</name>
<dbReference type="InterPro" id="IPR024747">
    <property type="entry name" value="Pyridox_Oxase-rel"/>
</dbReference>
<gene>
    <name evidence="1" type="ORF">K461DRAFT_265282</name>
</gene>
<dbReference type="SUPFAM" id="SSF50475">
    <property type="entry name" value="FMN-binding split barrel"/>
    <property type="match status" value="1"/>
</dbReference>
<organism evidence="1 2">
    <name type="scientific">Myriangium duriaei CBS 260.36</name>
    <dbReference type="NCBI Taxonomy" id="1168546"/>
    <lineage>
        <taxon>Eukaryota</taxon>
        <taxon>Fungi</taxon>
        <taxon>Dikarya</taxon>
        <taxon>Ascomycota</taxon>
        <taxon>Pezizomycotina</taxon>
        <taxon>Dothideomycetes</taxon>
        <taxon>Dothideomycetidae</taxon>
        <taxon>Myriangiales</taxon>
        <taxon>Myriangiaceae</taxon>
        <taxon>Myriangium</taxon>
    </lineage>
</organism>
<comment type="caution">
    <text evidence="1">The sequence shown here is derived from an EMBL/GenBank/DDBJ whole genome shotgun (WGS) entry which is preliminary data.</text>
</comment>
<dbReference type="PANTHER" id="PTHR34071:SF2">
    <property type="entry name" value="FLAVIN-NUCLEOTIDE-BINDING PROTEIN"/>
    <property type="match status" value="1"/>
</dbReference>
<evidence type="ECO:0008006" key="3">
    <source>
        <dbReference type="Google" id="ProtNLM"/>
    </source>
</evidence>
<dbReference type="Gene3D" id="2.30.110.10">
    <property type="entry name" value="Electron Transport, Fmn-binding Protein, Chain A"/>
    <property type="match status" value="1"/>
</dbReference>
<dbReference type="Pfam" id="PF12900">
    <property type="entry name" value="Pyridox_ox_2"/>
    <property type="match status" value="1"/>
</dbReference>
<dbReference type="EMBL" id="ML996082">
    <property type="protein sequence ID" value="KAF2155778.1"/>
    <property type="molecule type" value="Genomic_DNA"/>
</dbReference>
<dbReference type="PANTHER" id="PTHR34071">
    <property type="entry name" value="5-NITROIMIDAZOLE ANTIBIOTICS RESISTANCE PROTEIN, NIMA-FAMILY-RELATED PROTEIN-RELATED"/>
    <property type="match status" value="1"/>
</dbReference>
<dbReference type="Proteomes" id="UP000799439">
    <property type="component" value="Unassembled WGS sequence"/>
</dbReference>
<keyword evidence="2" id="KW-1185">Reference proteome</keyword>
<reference evidence="1" key="1">
    <citation type="journal article" date="2020" name="Stud. Mycol.">
        <title>101 Dothideomycetes genomes: a test case for predicting lifestyles and emergence of pathogens.</title>
        <authorList>
            <person name="Haridas S."/>
            <person name="Albert R."/>
            <person name="Binder M."/>
            <person name="Bloem J."/>
            <person name="Labutti K."/>
            <person name="Salamov A."/>
            <person name="Andreopoulos B."/>
            <person name="Baker S."/>
            <person name="Barry K."/>
            <person name="Bills G."/>
            <person name="Bluhm B."/>
            <person name="Cannon C."/>
            <person name="Castanera R."/>
            <person name="Culley D."/>
            <person name="Daum C."/>
            <person name="Ezra D."/>
            <person name="Gonzalez J."/>
            <person name="Henrissat B."/>
            <person name="Kuo A."/>
            <person name="Liang C."/>
            <person name="Lipzen A."/>
            <person name="Lutzoni F."/>
            <person name="Magnuson J."/>
            <person name="Mondo S."/>
            <person name="Nolan M."/>
            <person name="Ohm R."/>
            <person name="Pangilinan J."/>
            <person name="Park H.-J."/>
            <person name="Ramirez L."/>
            <person name="Alfaro M."/>
            <person name="Sun H."/>
            <person name="Tritt A."/>
            <person name="Yoshinaga Y."/>
            <person name="Zwiers L.-H."/>
            <person name="Turgeon B."/>
            <person name="Goodwin S."/>
            <person name="Spatafora J."/>
            <person name="Crous P."/>
            <person name="Grigoriev I."/>
        </authorList>
    </citation>
    <scope>NUCLEOTIDE SEQUENCE</scope>
    <source>
        <strain evidence="1">CBS 260.36</strain>
    </source>
</reference>
<dbReference type="AlphaFoldDB" id="A0A9P4JB53"/>
<dbReference type="InterPro" id="IPR012349">
    <property type="entry name" value="Split_barrel_FMN-bd"/>
</dbReference>
<evidence type="ECO:0000313" key="1">
    <source>
        <dbReference type="EMBL" id="KAF2155778.1"/>
    </source>
</evidence>
<sequence length="257" mass="27433">MTTTYPVDERTKANRYNSRTTYDAPLIHSILSTVPVVHVAFTAPLSPSQSPSFPSILPMLAALAPSPASPTDQTVLYLHGSSTARLSTLCSSDPQGLPVTISAAHVDGYVLSLSPFSNSVNFRSAVVFGRATLVTDEAEIASALEVITDGIVPGRWGHSRVPPTKSEIRQTGVLRVEIEAGSAKVRSGGPHSERRDLRDEEVRGRVWTGVVPMWEVLGEPVASGDNEVESVPGYIAGWVRGENAKKQGYAEGAAVEE</sequence>
<evidence type="ECO:0000313" key="2">
    <source>
        <dbReference type="Proteomes" id="UP000799439"/>
    </source>
</evidence>